<dbReference type="AlphaFoldDB" id="A0A1Z3HHR7"/>
<name>A0A1Z3HHR7_9CYAN</name>
<evidence type="ECO:0000313" key="3">
    <source>
        <dbReference type="Proteomes" id="UP000191901"/>
    </source>
</evidence>
<keyword evidence="3" id="KW-1185">Reference proteome</keyword>
<sequence length="393" mass="43266">MKTIRSLRLSQRLPILLGVALTACAQITVTGLTQGEQANQTITVNALEIKRGRIDTLARVQTFQGQPAVDSINELAIQLSITEANNPPDFSETYYYLAISSPKEAILGGTTGDPNYVPNQIGKLTFLTLNQGDNRVEAAPQIGDAHAGASWLARVEADDRTIPWSITEGDNCFLLEAEEEDCFDMETLSRLLFETLADSIEQGMRNDIPAIQSIRHRLHFVPRVSHPAIGLNNRPAKGFGFIYFAQINVPGANFQVYIPINFLFIANVNQYILVVDPLELDTQDQKTIAQIYVKENIAGGIDLNLTEQIIRDQLIDQLQAAPLPVLIPGIDFSEALLTAMNGAAGNPSQLSDDFDILLSPSGENRDLATTILWEQLVPGNILPRNQVDLFFLE</sequence>
<dbReference type="RefSeq" id="WP_080808782.1">
    <property type="nucleotide sequence ID" value="NZ_CP021983.2"/>
</dbReference>
<feature type="signal peptide" evidence="1">
    <location>
        <begin position="1"/>
        <end position="25"/>
    </location>
</feature>
<reference evidence="2 3" key="1">
    <citation type="journal article" date="2016" name="Biochim. Biophys. Acta">
        <title>Characterization of red-shifted phycobilisomes isolated from the chlorophyll f-containing cyanobacterium Halomicronema hongdechloris.</title>
        <authorList>
            <person name="Li Y."/>
            <person name="Lin Y."/>
            <person name="Garvey C.J."/>
            <person name="Birch D."/>
            <person name="Corkery R.W."/>
            <person name="Loughlin P.C."/>
            <person name="Scheer H."/>
            <person name="Willows R.D."/>
            <person name="Chen M."/>
        </authorList>
    </citation>
    <scope>NUCLEOTIDE SEQUENCE [LARGE SCALE GENOMIC DNA]</scope>
    <source>
        <strain evidence="2 3">C2206</strain>
    </source>
</reference>
<proteinExistence type="predicted"/>
<gene>
    <name evidence="2" type="ORF">XM38_007890</name>
</gene>
<evidence type="ECO:0000256" key="1">
    <source>
        <dbReference type="SAM" id="SignalP"/>
    </source>
</evidence>
<feature type="chain" id="PRO_5012283408" description="Lipoprotein" evidence="1">
    <location>
        <begin position="26"/>
        <end position="393"/>
    </location>
</feature>
<dbReference type="KEGG" id="hhg:XM38_007890"/>
<evidence type="ECO:0008006" key="4">
    <source>
        <dbReference type="Google" id="ProtNLM"/>
    </source>
</evidence>
<dbReference type="PROSITE" id="PS51257">
    <property type="entry name" value="PROKAR_LIPOPROTEIN"/>
    <property type="match status" value="1"/>
</dbReference>
<protein>
    <recommendedName>
        <fullName evidence="4">Lipoprotein</fullName>
    </recommendedName>
</protein>
<organism evidence="2 3">
    <name type="scientific">Halomicronema hongdechloris C2206</name>
    <dbReference type="NCBI Taxonomy" id="1641165"/>
    <lineage>
        <taxon>Bacteria</taxon>
        <taxon>Bacillati</taxon>
        <taxon>Cyanobacteriota</taxon>
        <taxon>Cyanophyceae</taxon>
        <taxon>Nodosilineales</taxon>
        <taxon>Nodosilineaceae</taxon>
        <taxon>Halomicronema</taxon>
    </lineage>
</organism>
<keyword evidence="1" id="KW-0732">Signal</keyword>
<evidence type="ECO:0000313" key="2">
    <source>
        <dbReference type="EMBL" id="ASC69859.1"/>
    </source>
</evidence>
<accession>A0A1Z3HHR7</accession>
<dbReference type="Proteomes" id="UP000191901">
    <property type="component" value="Chromosome"/>
</dbReference>
<dbReference type="EMBL" id="CP021983">
    <property type="protein sequence ID" value="ASC69859.1"/>
    <property type="molecule type" value="Genomic_DNA"/>
</dbReference>